<dbReference type="Proteomes" id="UP000807342">
    <property type="component" value="Unassembled WGS sequence"/>
</dbReference>
<comment type="caution">
    <text evidence="1">The sequence shown here is derived from an EMBL/GenBank/DDBJ whole genome shotgun (WGS) entry which is preliminary data.</text>
</comment>
<evidence type="ECO:0000313" key="1">
    <source>
        <dbReference type="EMBL" id="KAF9439732.1"/>
    </source>
</evidence>
<dbReference type="AlphaFoldDB" id="A0A9P6BUU8"/>
<proteinExistence type="predicted"/>
<dbReference type="EMBL" id="MU153557">
    <property type="protein sequence ID" value="KAF9439732.1"/>
    <property type="molecule type" value="Genomic_DNA"/>
</dbReference>
<gene>
    <name evidence="1" type="ORF">P691DRAFT_769019</name>
</gene>
<reference evidence="1" key="1">
    <citation type="submission" date="2020-11" db="EMBL/GenBank/DDBJ databases">
        <authorList>
            <consortium name="DOE Joint Genome Institute"/>
            <person name="Ahrendt S."/>
            <person name="Riley R."/>
            <person name="Andreopoulos W."/>
            <person name="Labutti K."/>
            <person name="Pangilinan J."/>
            <person name="Ruiz-Duenas F.J."/>
            <person name="Barrasa J.M."/>
            <person name="Sanchez-Garcia M."/>
            <person name="Camarero S."/>
            <person name="Miyauchi S."/>
            <person name="Serrano A."/>
            <person name="Linde D."/>
            <person name="Babiker R."/>
            <person name="Drula E."/>
            <person name="Ayuso-Fernandez I."/>
            <person name="Pacheco R."/>
            <person name="Padilla G."/>
            <person name="Ferreira P."/>
            <person name="Barriuso J."/>
            <person name="Kellner H."/>
            <person name="Castanera R."/>
            <person name="Alfaro M."/>
            <person name="Ramirez L."/>
            <person name="Pisabarro A.G."/>
            <person name="Kuo A."/>
            <person name="Tritt A."/>
            <person name="Lipzen A."/>
            <person name="He G."/>
            <person name="Yan M."/>
            <person name="Ng V."/>
            <person name="Cullen D."/>
            <person name="Martin F."/>
            <person name="Rosso M.-N."/>
            <person name="Henrissat B."/>
            <person name="Hibbett D."/>
            <person name="Martinez A.T."/>
            <person name="Grigoriev I.V."/>
        </authorList>
    </citation>
    <scope>NUCLEOTIDE SEQUENCE</scope>
    <source>
        <strain evidence="1">MF-IS2</strain>
    </source>
</reference>
<sequence length="101" mass="11116">MGGSYILAELDGTISKLQFATFRLIPYHPCDIQAIPVTKITDVTLQQLEDLTYNINTTTTSKVLSLDSLPPIPLTNTTAHPPTLHPLLAMHPTAWEQAGYQ</sequence>
<name>A0A9P6BUU8_9AGAR</name>
<keyword evidence="2" id="KW-1185">Reference proteome</keyword>
<protein>
    <submittedName>
        <fullName evidence="1">Uncharacterized protein</fullName>
    </submittedName>
</protein>
<accession>A0A9P6BUU8</accession>
<evidence type="ECO:0000313" key="2">
    <source>
        <dbReference type="Proteomes" id="UP000807342"/>
    </source>
</evidence>
<dbReference type="OrthoDB" id="8023605at2759"/>
<organism evidence="1 2">
    <name type="scientific">Macrolepiota fuliginosa MF-IS2</name>
    <dbReference type="NCBI Taxonomy" id="1400762"/>
    <lineage>
        <taxon>Eukaryota</taxon>
        <taxon>Fungi</taxon>
        <taxon>Dikarya</taxon>
        <taxon>Basidiomycota</taxon>
        <taxon>Agaricomycotina</taxon>
        <taxon>Agaricomycetes</taxon>
        <taxon>Agaricomycetidae</taxon>
        <taxon>Agaricales</taxon>
        <taxon>Agaricineae</taxon>
        <taxon>Agaricaceae</taxon>
        <taxon>Macrolepiota</taxon>
    </lineage>
</organism>